<protein>
    <submittedName>
        <fullName evidence="2">Uncharacterized protein</fullName>
    </submittedName>
</protein>
<dbReference type="Proteomes" id="UP000230233">
    <property type="component" value="Chromosome V"/>
</dbReference>
<feature type="transmembrane region" description="Helical" evidence="1">
    <location>
        <begin position="103"/>
        <end position="122"/>
    </location>
</feature>
<comment type="caution">
    <text evidence="2">The sequence shown here is derived from an EMBL/GenBank/DDBJ whole genome shotgun (WGS) entry which is preliminary data.</text>
</comment>
<evidence type="ECO:0000313" key="3">
    <source>
        <dbReference type="Proteomes" id="UP000230233"/>
    </source>
</evidence>
<keyword evidence="1" id="KW-1133">Transmembrane helix</keyword>
<evidence type="ECO:0000313" key="2">
    <source>
        <dbReference type="EMBL" id="PIC26153.1"/>
    </source>
</evidence>
<dbReference type="AlphaFoldDB" id="A0A2G5TG19"/>
<feature type="transmembrane region" description="Helical" evidence="1">
    <location>
        <begin position="42"/>
        <end position="61"/>
    </location>
</feature>
<organism evidence="2 3">
    <name type="scientific">Caenorhabditis nigoni</name>
    <dbReference type="NCBI Taxonomy" id="1611254"/>
    <lineage>
        <taxon>Eukaryota</taxon>
        <taxon>Metazoa</taxon>
        <taxon>Ecdysozoa</taxon>
        <taxon>Nematoda</taxon>
        <taxon>Chromadorea</taxon>
        <taxon>Rhabditida</taxon>
        <taxon>Rhabditina</taxon>
        <taxon>Rhabditomorpha</taxon>
        <taxon>Rhabditoidea</taxon>
        <taxon>Rhabditidae</taxon>
        <taxon>Peloderinae</taxon>
        <taxon>Caenorhabditis</taxon>
    </lineage>
</organism>
<dbReference type="EMBL" id="PDUG01000005">
    <property type="protein sequence ID" value="PIC26153.1"/>
    <property type="molecule type" value="Genomic_DNA"/>
</dbReference>
<keyword evidence="3" id="KW-1185">Reference proteome</keyword>
<reference evidence="3" key="1">
    <citation type="submission" date="2017-10" db="EMBL/GenBank/DDBJ databases">
        <title>Rapid genome shrinkage in a self-fertile nematode reveals novel sperm competition proteins.</title>
        <authorList>
            <person name="Yin D."/>
            <person name="Schwarz E.M."/>
            <person name="Thomas C.G."/>
            <person name="Felde R.L."/>
            <person name="Korf I.F."/>
            <person name="Cutter A.D."/>
            <person name="Schartner C.M."/>
            <person name="Ralston E.J."/>
            <person name="Meyer B.J."/>
            <person name="Haag E.S."/>
        </authorList>
    </citation>
    <scope>NUCLEOTIDE SEQUENCE [LARGE SCALE GENOMIC DNA]</scope>
    <source>
        <strain evidence="3">JU1422</strain>
    </source>
</reference>
<name>A0A2G5TG19_9PELO</name>
<dbReference type="OrthoDB" id="5846778at2759"/>
<keyword evidence="1" id="KW-0472">Membrane</keyword>
<gene>
    <name evidence="2" type="primary">Cni-erg-28</name>
    <name evidence="2" type="synonym">Cnig_chr_V.g18816</name>
    <name evidence="2" type="ORF">B9Z55_018816</name>
</gene>
<dbReference type="STRING" id="1611254.A0A2G5TG19"/>
<evidence type="ECO:0000256" key="1">
    <source>
        <dbReference type="SAM" id="Phobius"/>
    </source>
</evidence>
<sequence length="165" mass="18903">MLERSTRAWLTIVVIQAMGSVWMCYAKQNAASHYTSKSAALSRAHALPLALLCILRIVLIFDYRNISVHISHILLSIFTAIHTLSEVFYYQSMSYGIVTVTEVTLNSFSAFVMLCFIFSSSFQDKINAETLKKRKREFVARHYMEGDSLTPDDDDELVQAYRKMK</sequence>
<proteinExistence type="predicted"/>
<feature type="transmembrane region" description="Helical" evidence="1">
    <location>
        <begin position="73"/>
        <end position="91"/>
    </location>
</feature>
<keyword evidence="1" id="KW-0812">Transmembrane</keyword>
<accession>A0A2G5TG19</accession>